<organism evidence="1 2">
    <name type="scientific">Nephila pilipes</name>
    <name type="common">Giant wood spider</name>
    <name type="synonym">Nephila maculata</name>
    <dbReference type="NCBI Taxonomy" id="299642"/>
    <lineage>
        <taxon>Eukaryota</taxon>
        <taxon>Metazoa</taxon>
        <taxon>Ecdysozoa</taxon>
        <taxon>Arthropoda</taxon>
        <taxon>Chelicerata</taxon>
        <taxon>Arachnida</taxon>
        <taxon>Araneae</taxon>
        <taxon>Araneomorphae</taxon>
        <taxon>Entelegynae</taxon>
        <taxon>Araneoidea</taxon>
        <taxon>Nephilidae</taxon>
        <taxon>Nephila</taxon>
    </lineage>
</organism>
<dbReference type="Proteomes" id="UP000887013">
    <property type="component" value="Unassembled WGS sequence"/>
</dbReference>
<dbReference type="InterPro" id="IPR029058">
    <property type="entry name" value="AB_hydrolase_fold"/>
</dbReference>
<protein>
    <submittedName>
        <fullName evidence="1">Uncharacterized protein</fullName>
    </submittedName>
</protein>
<proteinExistence type="predicted"/>
<gene>
    <name evidence="1" type="ORF">NPIL_521431</name>
</gene>
<accession>A0A8X6R772</accession>
<dbReference type="OrthoDB" id="9974421at2759"/>
<comment type="caution">
    <text evidence="1">The sequence shown here is derived from an EMBL/GenBank/DDBJ whole genome shotgun (WGS) entry which is preliminary data.</text>
</comment>
<dbReference type="EMBL" id="BMAW01038816">
    <property type="protein sequence ID" value="GFU53441.1"/>
    <property type="molecule type" value="Genomic_DNA"/>
</dbReference>
<name>A0A8X6R772_NEPPI</name>
<sequence>MALTIPVTFFLCEQPTPPQYNVGNITTNVALFWSKNDKLADAKDVHLLEAKLKSCVSMRPCLCPTFVDSRNNVTATPPSKPS</sequence>
<evidence type="ECO:0000313" key="2">
    <source>
        <dbReference type="Proteomes" id="UP000887013"/>
    </source>
</evidence>
<keyword evidence="2" id="KW-1185">Reference proteome</keyword>
<dbReference type="AlphaFoldDB" id="A0A8X6R772"/>
<evidence type="ECO:0000313" key="1">
    <source>
        <dbReference type="EMBL" id="GFU53441.1"/>
    </source>
</evidence>
<dbReference type="Gene3D" id="3.40.50.1820">
    <property type="entry name" value="alpha/beta hydrolase"/>
    <property type="match status" value="1"/>
</dbReference>
<reference evidence="1" key="1">
    <citation type="submission" date="2020-08" db="EMBL/GenBank/DDBJ databases">
        <title>Multicomponent nature underlies the extraordinary mechanical properties of spider dragline silk.</title>
        <authorList>
            <person name="Kono N."/>
            <person name="Nakamura H."/>
            <person name="Mori M."/>
            <person name="Yoshida Y."/>
            <person name="Ohtoshi R."/>
            <person name="Malay A.D."/>
            <person name="Moran D.A.P."/>
            <person name="Tomita M."/>
            <person name="Numata K."/>
            <person name="Arakawa K."/>
        </authorList>
    </citation>
    <scope>NUCLEOTIDE SEQUENCE</scope>
</reference>